<keyword evidence="2 5" id="KW-0808">Transferase</keyword>
<dbReference type="GO" id="GO:0008479">
    <property type="term" value="F:tRNA-guanosine(34) queuine transglycosylase activity"/>
    <property type="evidence" value="ECO:0007669"/>
    <property type="project" value="UniProtKB-UniRule"/>
</dbReference>
<keyword evidence="4 5" id="KW-0671">Queuosine biosynthesis</keyword>
<gene>
    <name evidence="5" type="primary">tgt</name>
    <name evidence="7" type="ORF">BJY26_000074</name>
</gene>
<comment type="pathway">
    <text evidence="5">tRNA modification; tRNA-queuosine biosynthesis.</text>
</comment>
<feature type="binding site" evidence="5">
    <location>
        <begin position="107"/>
        <end position="111"/>
    </location>
    <ligand>
        <name>substrate</name>
    </ligand>
</feature>
<feature type="binding site" evidence="5">
    <location>
        <position position="186"/>
    </location>
    <ligand>
        <name>substrate</name>
    </ligand>
</feature>
<keyword evidence="5" id="KW-0862">Zinc</keyword>
<evidence type="ECO:0000313" key="7">
    <source>
        <dbReference type="EMBL" id="NYI65768.1"/>
    </source>
</evidence>
<keyword evidence="8" id="KW-1185">Reference proteome</keyword>
<feature type="active site" description="Proton acceptor" evidence="5">
    <location>
        <position position="107"/>
    </location>
</feature>
<dbReference type="Gene3D" id="3.20.20.105">
    <property type="entry name" value="Queuine tRNA-ribosyltransferase-like"/>
    <property type="match status" value="1"/>
</dbReference>
<dbReference type="EMBL" id="JACBZP010000001">
    <property type="protein sequence ID" value="NYI65768.1"/>
    <property type="molecule type" value="Genomic_DNA"/>
</dbReference>
<feature type="binding site" evidence="5">
    <location>
        <position position="236"/>
    </location>
    <ligand>
        <name>substrate</name>
    </ligand>
</feature>
<keyword evidence="1 5" id="KW-0328">Glycosyltransferase</keyword>
<feature type="binding site" evidence="5">
    <location>
        <position position="348"/>
    </location>
    <ligand>
        <name>Zn(2+)</name>
        <dbReference type="ChEBI" id="CHEBI:29105"/>
    </ligand>
</feature>
<dbReference type="PANTHER" id="PTHR46499:SF1">
    <property type="entry name" value="QUEUINE TRNA-RIBOSYLTRANSFERASE"/>
    <property type="match status" value="1"/>
</dbReference>
<protein>
    <recommendedName>
        <fullName evidence="5">Queuine tRNA-ribosyltransferase</fullName>
        <ecNumber evidence="5">2.4.2.29</ecNumber>
    </recommendedName>
    <alternativeName>
        <fullName evidence="5">Guanine insertion enzyme</fullName>
    </alternativeName>
    <alternativeName>
        <fullName evidence="5">tRNA-guanine transglycosylase</fullName>
    </alternativeName>
</protein>
<comment type="caution">
    <text evidence="7">The sequence shown here is derived from an EMBL/GenBank/DDBJ whole genome shotgun (WGS) entry which is preliminary data.</text>
</comment>
<feature type="binding site" evidence="5">
    <location>
        <position position="353"/>
    </location>
    <ligand>
        <name>Zn(2+)</name>
        <dbReference type="ChEBI" id="CHEBI:29105"/>
    </ligand>
</feature>
<dbReference type="NCBIfam" id="TIGR00430">
    <property type="entry name" value="Q_tRNA_tgt"/>
    <property type="match status" value="1"/>
</dbReference>
<proteinExistence type="inferred from homology"/>
<dbReference type="GO" id="GO:0005829">
    <property type="term" value="C:cytosol"/>
    <property type="evidence" value="ECO:0007669"/>
    <property type="project" value="TreeGrafter"/>
</dbReference>
<dbReference type="AlphaFoldDB" id="A0A7Z0D0S6"/>
<comment type="cofactor">
    <cofactor evidence="5">
        <name>Zn(2+)</name>
        <dbReference type="ChEBI" id="CHEBI:29105"/>
    </cofactor>
    <text evidence="5">Binds 1 zinc ion per subunit.</text>
</comment>
<evidence type="ECO:0000259" key="6">
    <source>
        <dbReference type="Pfam" id="PF01702"/>
    </source>
</evidence>
<feature type="active site" description="Nucleophile" evidence="5">
    <location>
        <position position="310"/>
    </location>
</feature>
<comment type="caution">
    <text evidence="5">Lacks conserved residue(s) required for the propagation of feature annotation.</text>
</comment>
<accession>A0A7Z0D0S6</accession>
<name>A0A7Z0D0S6_9MICO</name>
<dbReference type="InterPro" id="IPR050076">
    <property type="entry name" value="ArchSynthase1/Queuine_TRR"/>
</dbReference>
<evidence type="ECO:0000256" key="2">
    <source>
        <dbReference type="ARBA" id="ARBA00022679"/>
    </source>
</evidence>
<dbReference type="HAMAP" id="MF_00168">
    <property type="entry name" value="Q_tRNA_Tgt"/>
    <property type="match status" value="1"/>
</dbReference>
<keyword evidence="3 5" id="KW-0819">tRNA processing</keyword>
<evidence type="ECO:0000256" key="4">
    <source>
        <dbReference type="ARBA" id="ARBA00022785"/>
    </source>
</evidence>
<feature type="binding site" evidence="5">
    <location>
        <position position="379"/>
    </location>
    <ligand>
        <name>Zn(2+)</name>
        <dbReference type="ChEBI" id="CHEBI:29105"/>
    </ligand>
</feature>
<comment type="subunit">
    <text evidence="5">Homodimer. Within each dimer, one monomer is responsible for RNA recognition and catalysis, while the other monomer binds to the replacement base PreQ1.</text>
</comment>
<dbReference type="GO" id="GO:0008616">
    <property type="term" value="P:tRNA queuosine(34) biosynthetic process"/>
    <property type="evidence" value="ECO:0007669"/>
    <property type="project" value="UniProtKB-UniRule"/>
</dbReference>
<evidence type="ECO:0000256" key="5">
    <source>
        <dbReference type="HAMAP-Rule" id="MF_00168"/>
    </source>
</evidence>
<dbReference type="Proteomes" id="UP000539111">
    <property type="component" value="Unassembled WGS sequence"/>
</dbReference>
<organism evidence="7 8">
    <name type="scientific">Spelaeicoccus albus</name>
    <dbReference type="NCBI Taxonomy" id="1280376"/>
    <lineage>
        <taxon>Bacteria</taxon>
        <taxon>Bacillati</taxon>
        <taxon>Actinomycetota</taxon>
        <taxon>Actinomycetes</taxon>
        <taxon>Micrococcales</taxon>
        <taxon>Brevibacteriaceae</taxon>
        <taxon>Spelaeicoccus</taxon>
    </lineage>
</organism>
<sequence length="413" mass="45686">MSILRGGETEAVRAEFGFDVRNTMGDGFLGRTGTIRTPHGRIETPAFIVVGTKATVKAVVPEAVSALGGQAVLANAYHLYLQPGSDLIDEAGGLGRFMNWPGPTFTDSGGFQVMSLGAGFKKVIAMDKTGVRSDEVIAEGKTRLAHVDDDGVTFKSHLDGSMHRFTPEVSMQVQHRLGADVMFAFDELTTLMNTRSYQESSLERTRLWAERCLTEHARLTAERSYRPYQALFGVLQGAQYEDLRRQAARDLGAMDFDGYGIGGALEKENLGTIVRWVSEELPEDKPRHLLGISEPDDMFTAIENGTDTFDCVSPSRVARNGAVYSPDGRFNVTGAKHKREFGPVYDGCDCYTCANYSRAYLHHLFKAKERLAATLATIHNERFVIRLVDDIRASIDAGTFFAFKQEFLGRYYA</sequence>
<dbReference type="Pfam" id="PF01702">
    <property type="entry name" value="TGT"/>
    <property type="match status" value="1"/>
</dbReference>
<dbReference type="InterPro" id="IPR002616">
    <property type="entry name" value="tRNA_ribo_trans-like"/>
</dbReference>
<dbReference type="UniPathway" id="UPA00392"/>
<dbReference type="InterPro" id="IPR036511">
    <property type="entry name" value="TGT-like_sf"/>
</dbReference>
<dbReference type="InterPro" id="IPR004803">
    <property type="entry name" value="TGT"/>
</dbReference>
<comment type="similarity">
    <text evidence="5">Belongs to the queuine tRNA-ribosyltransferase family.</text>
</comment>
<dbReference type="SUPFAM" id="SSF51713">
    <property type="entry name" value="tRNA-guanine transglycosylase"/>
    <property type="match status" value="1"/>
</dbReference>
<dbReference type="EC" id="2.4.2.29" evidence="5"/>
<feature type="binding site" evidence="5">
    <location>
        <position position="350"/>
    </location>
    <ligand>
        <name>Zn(2+)</name>
        <dbReference type="ChEBI" id="CHEBI:29105"/>
    </ligand>
</feature>
<dbReference type="PANTHER" id="PTHR46499">
    <property type="entry name" value="QUEUINE TRNA-RIBOSYLTRANSFERASE"/>
    <property type="match status" value="1"/>
</dbReference>
<comment type="function">
    <text evidence="5">Catalyzes the base-exchange of a guanine (G) residue with the queuine precursor 7-aminomethyl-7-deazaguanine (PreQ1) at position 34 (anticodon wobble position) in tRNAs with GU(N) anticodons (tRNA-Asp, -Asn, -His and -Tyr). Catalysis occurs through a double-displacement mechanism. The nucleophile active site attacks the C1' of nucleotide 34 to detach the guanine base from the RNA, forming a covalent enzyme-RNA intermediate. The proton acceptor active site deprotonates the incoming PreQ1, allowing a nucleophilic attack on the C1' of the ribose to form the product. After dissociation, two additional enzymatic reactions on the tRNA convert PreQ1 to queuine (Q), resulting in the hypermodified nucleoside queuosine (7-(((4,5-cis-dihydroxy-2-cyclopenten-1-yl)amino)methyl)-7-deazaguanosine).</text>
</comment>
<keyword evidence="5" id="KW-0479">Metal-binding</keyword>
<reference evidence="7 8" key="1">
    <citation type="submission" date="2020-07" db="EMBL/GenBank/DDBJ databases">
        <title>Sequencing the genomes of 1000 actinobacteria strains.</title>
        <authorList>
            <person name="Klenk H.-P."/>
        </authorList>
    </citation>
    <scope>NUCLEOTIDE SEQUENCE [LARGE SCALE GENOMIC DNA]</scope>
    <source>
        <strain evidence="7 8">DSM 26341</strain>
    </source>
</reference>
<dbReference type="NCBIfam" id="TIGR00449">
    <property type="entry name" value="tgt_general"/>
    <property type="match status" value="1"/>
</dbReference>
<evidence type="ECO:0000313" key="8">
    <source>
        <dbReference type="Proteomes" id="UP000539111"/>
    </source>
</evidence>
<comment type="catalytic activity">
    <reaction evidence="5">
        <text>7-aminomethyl-7-carbaguanine + guanosine(34) in tRNA = 7-aminomethyl-7-carbaguanosine(34) in tRNA + guanine</text>
        <dbReference type="Rhea" id="RHEA:24104"/>
        <dbReference type="Rhea" id="RHEA-COMP:10341"/>
        <dbReference type="Rhea" id="RHEA-COMP:10342"/>
        <dbReference type="ChEBI" id="CHEBI:16235"/>
        <dbReference type="ChEBI" id="CHEBI:58703"/>
        <dbReference type="ChEBI" id="CHEBI:74269"/>
        <dbReference type="ChEBI" id="CHEBI:82833"/>
        <dbReference type="EC" id="2.4.2.29"/>
    </reaction>
</comment>
<feature type="binding site" evidence="5">
    <location>
        <position position="263"/>
    </location>
    <ligand>
        <name>substrate</name>
    </ligand>
</feature>
<evidence type="ECO:0000256" key="1">
    <source>
        <dbReference type="ARBA" id="ARBA00022676"/>
    </source>
</evidence>
<feature type="domain" description="tRNA-guanine(15) transglycosylase-like" evidence="6">
    <location>
        <begin position="30"/>
        <end position="412"/>
    </location>
</feature>
<evidence type="ECO:0000256" key="3">
    <source>
        <dbReference type="ARBA" id="ARBA00022694"/>
    </source>
</evidence>
<dbReference type="GO" id="GO:0046872">
    <property type="term" value="F:metal ion binding"/>
    <property type="evidence" value="ECO:0007669"/>
    <property type="project" value="UniProtKB-KW"/>
</dbReference>